<dbReference type="GO" id="GO:0032543">
    <property type="term" value="P:mitochondrial translation"/>
    <property type="evidence" value="ECO:0007669"/>
    <property type="project" value="TreeGrafter"/>
</dbReference>
<evidence type="ECO:0000259" key="1">
    <source>
        <dbReference type="Pfam" id="PF01425"/>
    </source>
</evidence>
<accession>A0A1Y3AQP5</accession>
<dbReference type="Gene3D" id="3.90.1300.10">
    <property type="entry name" value="Amidase signature (AS) domain"/>
    <property type="match status" value="1"/>
</dbReference>
<dbReference type="EMBL" id="MUJZ01066298">
    <property type="protein sequence ID" value="OTF70307.1"/>
    <property type="molecule type" value="Genomic_DNA"/>
</dbReference>
<dbReference type="PANTHER" id="PTHR11895:SF7">
    <property type="entry name" value="GLUTAMYL-TRNA(GLN) AMIDOTRANSFERASE SUBUNIT A, MITOCHONDRIAL"/>
    <property type="match status" value="1"/>
</dbReference>
<dbReference type="Proteomes" id="UP000194236">
    <property type="component" value="Unassembled WGS sequence"/>
</dbReference>
<evidence type="ECO:0000313" key="3">
    <source>
        <dbReference type="Proteomes" id="UP000194236"/>
    </source>
</evidence>
<name>A0A1Y3AQP5_EURMA</name>
<organism evidence="2 3">
    <name type="scientific">Euroglyphus maynei</name>
    <name type="common">Mayne's house dust mite</name>
    <dbReference type="NCBI Taxonomy" id="6958"/>
    <lineage>
        <taxon>Eukaryota</taxon>
        <taxon>Metazoa</taxon>
        <taxon>Ecdysozoa</taxon>
        <taxon>Arthropoda</taxon>
        <taxon>Chelicerata</taxon>
        <taxon>Arachnida</taxon>
        <taxon>Acari</taxon>
        <taxon>Acariformes</taxon>
        <taxon>Sarcoptiformes</taxon>
        <taxon>Astigmata</taxon>
        <taxon>Psoroptidia</taxon>
        <taxon>Analgoidea</taxon>
        <taxon>Pyroglyphidae</taxon>
        <taxon>Pyroglyphinae</taxon>
        <taxon>Euroglyphus</taxon>
    </lineage>
</organism>
<dbReference type="GO" id="GO:0070681">
    <property type="term" value="P:glutaminyl-tRNAGln biosynthesis via transamidation"/>
    <property type="evidence" value="ECO:0007669"/>
    <property type="project" value="TreeGrafter"/>
</dbReference>
<feature type="domain" description="Amidase" evidence="1">
    <location>
        <begin position="17"/>
        <end position="63"/>
    </location>
</feature>
<protein>
    <recommendedName>
        <fullName evidence="1">Amidase domain-containing protein</fullName>
    </recommendedName>
</protein>
<dbReference type="PANTHER" id="PTHR11895">
    <property type="entry name" value="TRANSAMIDASE"/>
    <property type="match status" value="1"/>
</dbReference>
<dbReference type="Pfam" id="PF01425">
    <property type="entry name" value="Amidase"/>
    <property type="match status" value="1"/>
</dbReference>
<sequence>MNYLEWNRMDRTEEAIREDYCTQPANMAGLPAISLPFKLDSGNHFLPIGLQIIGRRYDDYNLLKFSEKFEQLDNSNIQMTCVF</sequence>
<dbReference type="InterPro" id="IPR023631">
    <property type="entry name" value="Amidase_dom"/>
</dbReference>
<dbReference type="AlphaFoldDB" id="A0A1Y3AQP5"/>
<dbReference type="GO" id="GO:0005739">
    <property type="term" value="C:mitochondrion"/>
    <property type="evidence" value="ECO:0007669"/>
    <property type="project" value="TreeGrafter"/>
</dbReference>
<dbReference type="OrthoDB" id="421993at2759"/>
<reference evidence="2 3" key="1">
    <citation type="submission" date="2017-03" db="EMBL/GenBank/DDBJ databases">
        <title>Genome Survey of Euroglyphus maynei.</title>
        <authorList>
            <person name="Arlian L.G."/>
            <person name="Morgan M.S."/>
            <person name="Rider S.D."/>
        </authorList>
    </citation>
    <scope>NUCLEOTIDE SEQUENCE [LARGE SCALE GENOMIC DNA]</scope>
    <source>
        <strain evidence="2">Arlian Lab</strain>
        <tissue evidence="2">Whole body</tissue>
    </source>
</reference>
<keyword evidence="3" id="KW-1185">Reference proteome</keyword>
<gene>
    <name evidence="2" type="ORF">BLA29_004270</name>
</gene>
<dbReference type="InterPro" id="IPR000120">
    <property type="entry name" value="Amidase"/>
</dbReference>
<comment type="caution">
    <text evidence="2">The sequence shown here is derived from an EMBL/GenBank/DDBJ whole genome shotgun (WGS) entry which is preliminary data.</text>
</comment>
<dbReference type="InterPro" id="IPR036928">
    <property type="entry name" value="AS_sf"/>
</dbReference>
<dbReference type="SUPFAM" id="SSF75304">
    <property type="entry name" value="Amidase signature (AS) enzymes"/>
    <property type="match status" value="1"/>
</dbReference>
<dbReference type="GO" id="GO:0050567">
    <property type="term" value="F:glutaminyl-tRNA synthase (glutamine-hydrolyzing) activity"/>
    <property type="evidence" value="ECO:0007669"/>
    <property type="project" value="TreeGrafter"/>
</dbReference>
<evidence type="ECO:0000313" key="2">
    <source>
        <dbReference type="EMBL" id="OTF70307.1"/>
    </source>
</evidence>
<proteinExistence type="predicted"/>
<dbReference type="GO" id="GO:0030956">
    <property type="term" value="C:glutamyl-tRNA(Gln) amidotransferase complex"/>
    <property type="evidence" value="ECO:0007669"/>
    <property type="project" value="TreeGrafter"/>
</dbReference>